<evidence type="ECO:0000259" key="8">
    <source>
        <dbReference type="Pfam" id="PF11967"/>
    </source>
</evidence>
<dbReference type="GO" id="GO:0006310">
    <property type="term" value="P:DNA recombination"/>
    <property type="evidence" value="ECO:0007669"/>
    <property type="project" value="UniProtKB-UniRule"/>
</dbReference>
<dbReference type="InterPro" id="IPR012340">
    <property type="entry name" value="NA-bd_OB-fold"/>
</dbReference>
<dbReference type="HAMAP" id="MF_00201">
    <property type="entry name" value="RecO"/>
    <property type="match status" value="1"/>
</dbReference>
<evidence type="ECO:0000256" key="7">
    <source>
        <dbReference type="HAMAP-Rule" id="MF_00201"/>
    </source>
</evidence>
<organism evidence="9 10">
    <name type="scientific">Alkalicoccus halolimnae</name>
    <dbReference type="NCBI Taxonomy" id="1667239"/>
    <lineage>
        <taxon>Bacteria</taxon>
        <taxon>Bacillati</taxon>
        <taxon>Bacillota</taxon>
        <taxon>Bacilli</taxon>
        <taxon>Bacillales</taxon>
        <taxon>Bacillaceae</taxon>
        <taxon>Alkalicoccus</taxon>
    </lineage>
</organism>
<dbReference type="EMBL" id="CP144914">
    <property type="protein sequence ID" value="WWD81292.1"/>
    <property type="molecule type" value="Genomic_DNA"/>
</dbReference>
<comment type="function">
    <text evidence="7">Involved in DNA repair and RecF pathway recombination.</text>
</comment>
<dbReference type="NCBIfam" id="TIGR00613">
    <property type="entry name" value="reco"/>
    <property type="match status" value="1"/>
</dbReference>
<accession>A0A5C7FGK9</accession>
<dbReference type="Pfam" id="PF11967">
    <property type="entry name" value="RecO_N"/>
    <property type="match status" value="1"/>
</dbReference>
<evidence type="ECO:0000256" key="4">
    <source>
        <dbReference type="ARBA" id="ARBA00023172"/>
    </source>
</evidence>
<keyword evidence="10" id="KW-1185">Reference proteome</keyword>
<evidence type="ECO:0000256" key="2">
    <source>
        <dbReference type="ARBA" id="ARBA00021310"/>
    </source>
</evidence>
<dbReference type="GO" id="GO:0006302">
    <property type="term" value="P:double-strand break repair"/>
    <property type="evidence" value="ECO:0007669"/>
    <property type="project" value="TreeGrafter"/>
</dbReference>
<dbReference type="PANTHER" id="PTHR33991:SF1">
    <property type="entry name" value="DNA REPAIR PROTEIN RECO"/>
    <property type="match status" value="1"/>
</dbReference>
<reference evidence="9 10" key="1">
    <citation type="submission" date="2024-01" db="EMBL/GenBank/DDBJ databases">
        <title>Complete Genome Sequence of Alkalicoccus halolimnae BZ-SZ-XJ29T, a Moderately Halophilic Bacterium Isolated from a Salt Lake.</title>
        <authorList>
            <person name="Zhao B."/>
        </authorList>
    </citation>
    <scope>NUCLEOTIDE SEQUENCE [LARGE SCALE GENOMIC DNA]</scope>
    <source>
        <strain evidence="9 10">BZ-SZ-XJ29</strain>
    </source>
</reference>
<dbReference type="RefSeq" id="WP_147802939.1">
    <property type="nucleotide sequence ID" value="NZ_CP144914.1"/>
</dbReference>
<dbReference type="KEGG" id="ahal:FTX54_007015"/>
<dbReference type="OrthoDB" id="9797083at2"/>
<dbReference type="InterPro" id="IPR042242">
    <property type="entry name" value="RecO_C"/>
</dbReference>
<evidence type="ECO:0000256" key="1">
    <source>
        <dbReference type="ARBA" id="ARBA00007452"/>
    </source>
</evidence>
<evidence type="ECO:0000313" key="10">
    <source>
        <dbReference type="Proteomes" id="UP000321816"/>
    </source>
</evidence>
<evidence type="ECO:0000256" key="5">
    <source>
        <dbReference type="ARBA" id="ARBA00023204"/>
    </source>
</evidence>
<dbReference type="Gene3D" id="1.20.1440.120">
    <property type="entry name" value="Recombination protein O, C-terminal domain"/>
    <property type="match status" value="1"/>
</dbReference>
<dbReference type="InterPro" id="IPR003717">
    <property type="entry name" value="RecO"/>
</dbReference>
<gene>
    <name evidence="7 9" type="primary">recO</name>
    <name evidence="9" type="ORF">FTX54_007015</name>
</gene>
<dbReference type="InterPro" id="IPR037278">
    <property type="entry name" value="ARFGAP/RecO"/>
</dbReference>
<protein>
    <recommendedName>
        <fullName evidence="2 7">DNA repair protein RecO</fullName>
    </recommendedName>
    <alternativeName>
        <fullName evidence="6 7">Recombination protein O</fullName>
    </alternativeName>
</protein>
<dbReference type="Pfam" id="PF02565">
    <property type="entry name" value="RecO_C"/>
    <property type="match status" value="1"/>
</dbReference>
<sequence length="254" mass="28908">MLQKVEGIVLRTTDYGETNKIITIYSRENGKTALMARGAKKTKSRFSSATQPFVFGVFIFYQSKGMGSLNQADIVDSFRYIRSDLMKTAYASYAVELLDKLTEDKEPNRPLFDLLFQIFDHINKGDDPEVLIRLFETKMLYLSGAPPELRACVNCGNMDNIAVFSLSYGGVLCSECANMETRPVPAGAHTLKLLKLFQQINPSRIGTIKVKKETKDEMKVLLEAYYEEYVGVYIKAKRFIKQMEELEQRNVDTD</sequence>
<feature type="domain" description="DNA replication/recombination mediator RecO N-terminal" evidence="8">
    <location>
        <begin position="1"/>
        <end position="78"/>
    </location>
</feature>
<evidence type="ECO:0000256" key="6">
    <source>
        <dbReference type="ARBA" id="ARBA00033409"/>
    </source>
</evidence>
<comment type="similarity">
    <text evidence="1 7">Belongs to the RecO family.</text>
</comment>
<dbReference type="GO" id="GO:0043590">
    <property type="term" value="C:bacterial nucleoid"/>
    <property type="evidence" value="ECO:0007669"/>
    <property type="project" value="TreeGrafter"/>
</dbReference>
<dbReference type="Gene3D" id="2.40.50.140">
    <property type="entry name" value="Nucleic acid-binding proteins"/>
    <property type="match status" value="1"/>
</dbReference>
<dbReference type="Proteomes" id="UP000321816">
    <property type="component" value="Chromosome"/>
</dbReference>
<name>A0A5C7FGK9_9BACI</name>
<dbReference type="PANTHER" id="PTHR33991">
    <property type="entry name" value="DNA REPAIR PROTEIN RECO"/>
    <property type="match status" value="1"/>
</dbReference>
<proteinExistence type="inferred from homology"/>
<evidence type="ECO:0000313" key="9">
    <source>
        <dbReference type="EMBL" id="WWD81292.1"/>
    </source>
</evidence>
<dbReference type="SUPFAM" id="SSF57863">
    <property type="entry name" value="ArfGap/RecO-like zinc finger"/>
    <property type="match status" value="1"/>
</dbReference>
<keyword evidence="3 7" id="KW-0227">DNA damage</keyword>
<evidence type="ECO:0000256" key="3">
    <source>
        <dbReference type="ARBA" id="ARBA00022763"/>
    </source>
</evidence>
<dbReference type="AlphaFoldDB" id="A0A5C7FGK9"/>
<dbReference type="SUPFAM" id="SSF50249">
    <property type="entry name" value="Nucleic acid-binding proteins"/>
    <property type="match status" value="1"/>
</dbReference>
<dbReference type="InterPro" id="IPR022572">
    <property type="entry name" value="DNA_rep/recomb_RecO_N"/>
</dbReference>
<keyword evidence="4 7" id="KW-0233">DNA recombination</keyword>
<keyword evidence="5 7" id="KW-0234">DNA repair</keyword>